<dbReference type="GO" id="GO:0009654">
    <property type="term" value="C:photosystem II oxygen evolving complex"/>
    <property type="evidence" value="ECO:0007669"/>
    <property type="project" value="InterPro"/>
</dbReference>
<sequence>MSKVTWHSLIGFGRLCQRISNSQSPSQITWFSKALYANKMAFQHTLRATRCTSIHPVYATQSSGDQKESLQEVTIRSDWSPAEQFAPLASTFRRRVLTGVASASVVALGANFAGITSFLLGFSPEAGRDLKLDVLYPIGGYSRCIEPNEGFEFIYPENWVGDQTLLYRAVGKAEYERSLDPPQLSGGQHRRDLNEPIVAFGPPGSTGELNVSVIVSPVPLDFRIEAFGEPKEVGESLIRKITGSGRRSEVKGTLIESKLREDPSRNVNYYELEFKVESPTFRRHNIAVCCTQNGRLYTLNAQAPEAAWGEVKLDFYRIADSFRITS</sequence>
<dbReference type="Pfam" id="PF01789">
    <property type="entry name" value="PsbP"/>
    <property type="match status" value="1"/>
</dbReference>
<dbReference type="SUPFAM" id="SSF55724">
    <property type="entry name" value="Mog1p/PsbP-like"/>
    <property type="match status" value="1"/>
</dbReference>
<accession>A0AAN8YWG3</accession>
<dbReference type="PANTHER" id="PTHR31407">
    <property type="match status" value="1"/>
</dbReference>
<proteinExistence type="predicted"/>
<dbReference type="AlphaFoldDB" id="A0AAN8YWG3"/>
<dbReference type="PANTHER" id="PTHR31407:SF16">
    <property type="entry name" value="PSBP DOMAIN-CONTAINING PROTEIN 7, CHLOROPLASTIC"/>
    <property type="match status" value="1"/>
</dbReference>
<dbReference type="GO" id="GO:0015979">
    <property type="term" value="P:photosynthesis"/>
    <property type="evidence" value="ECO:0007669"/>
    <property type="project" value="InterPro"/>
</dbReference>
<dbReference type="Gene3D" id="3.40.1000.10">
    <property type="entry name" value="Mog1/PsbP, alpha/beta/alpha sandwich"/>
    <property type="match status" value="1"/>
</dbReference>
<dbReference type="NCBIfam" id="NF040946">
    <property type="entry name" value="PSII_PsbP"/>
    <property type="match status" value="1"/>
</dbReference>
<evidence type="ECO:0000259" key="1">
    <source>
        <dbReference type="Pfam" id="PF01789"/>
    </source>
</evidence>
<name>A0AAN8YWG3_9MAGN</name>
<dbReference type="EMBL" id="JBAMMX010000025">
    <property type="protein sequence ID" value="KAK6915586.1"/>
    <property type="molecule type" value="Genomic_DNA"/>
</dbReference>
<evidence type="ECO:0000313" key="2">
    <source>
        <dbReference type="EMBL" id="KAK6915586.1"/>
    </source>
</evidence>
<protein>
    <submittedName>
        <fullName evidence="2">PsbP, C-terminal</fullName>
    </submittedName>
</protein>
<comment type="caution">
    <text evidence="2">The sequence shown here is derived from an EMBL/GenBank/DDBJ whole genome shotgun (WGS) entry which is preliminary data.</text>
</comment>
<dbReference type="GO" id="GO:0005509">
    <property type="term" value="F:calcium ion binding"/>
    <property type="evidence" value="ECO:0007669"/>
    <property type="project" value="InterPro"/>
</dbReference>
<keyword evidence="3" id="KW-1185">Reference proteome</keyword>
<dbReference type="InterPro" id="IPR016123">
    <property type="entry name" value="Mog1/PsbP_a/b/a-sand"/>
</dbReference>
<reference evidence="2 3" key="1">
    <citation type="submission" date="2023-12" db="EMBL/GenBank/DDBJ databases">
        <title>A high-quality genome assembly for Dillenia turbinata (Dilleniales).</title>
        <authorList>
            <person name="Chanderbali A."/>
        </authorList>
    </citation>
    <scope>NUCLEOTIDE SEQUENCE [LARGE SCALE GENOMIC DNA]</scope>
    <source>
        <strain evidence="2">LSX21</strain>
        <tissue evidence="2">Leaf</tissue>
    </source>
</reference>
<dbReference type="GO" id="GO:0019898">
    <property type="term" value="C:extrinsic component of membrane"/>
    <property type="evidence" value="ECO:0007669"/>
    <property type="project" value="InterPro"/>
</dbReference>
<feature type="domain" description="PsbP C-terminal" evidence="1">
    <location>
        <begin position="140"/>
        <end position="324"/>
    </location>
</feature>
<evidence type="ECO:0000313" key="3">
    <source>
        <dbReference type="Proteomes" id="UP001370490"/>
    </source>
</evidence>
<dbReference type="Proteomes" id="UP001370490">
    <property type="component" value="Unassembled WGS sequence"/>
</dbReference>
<dbReference type="InterPro" id="IPR002683">
    <property type="entry name" value="PsbP_C"/>
</dbReference>
<organism evidence="2 3">
    <name type="scientific">Dillenia turbinata</name>
    <dbReference type="NCBI Taxonomy" id="194707"/>
    <lineage>
        <taxon>Eukaryota</taxon>
        <taxon>Viridiplantae</taxon>
        <taxon>Streptophyta</taxon>
        <taxon>Embryophyta</taxon>
        <taxon>Tracheophyta</taxon>
        <taxon>Spermatophyta</taxon>
        <taxon>Magnoliopsida</taxon>
        <taxon>eudicotyledons</taxon>
        <taxon>Gunneridae</taxon>
        <taxon>Pentapetalae</taxon>
        <taxon>Dilleniales</taxon>
        <taxon>Dilleniaceae</taxon>
        <taxon>Dillenia</taxon>
    </lineage>
</organism>
<gene>
    <name evidence="2" type="ORF">RJ641_020703</name>
</gene>